<dbReference type="InterPro" id="IPR002912">
    <property type="entry name" value="ACT_dom"/>
</dbReference>
<comment type="cofactor">
    <cofactor evidence="1">
        <name>a metal cation</name>
        <dbReference type="ChEBI" id="CHEBI:25213"/>
    </cofactor>
</comment>
<evidence type="ECO:0000256" key="19">
    <source>
        <dbReference type="PIRSR" id="PIRSR000098-2"/>
    </source>
</evidence>
<dbReference type="InterPro" id="IPR019811">
    <property type="entry name" value="HDH_CS"/>
</dbReference>
<feature type="binding site" evidence="19">
    <location>
        <position position="111"/>
    </location>
    <ligand>
        <name>NADPH</name>
        <dbReference type="ChEBI" id="CHEBI:57783"/>
    </ligand>
</feature>
<dbReference type="FunFam" id="3.40.50.720:FF:000062">
    <property type="entry name" value="Homoserine dehydrogenase"/>
    <property type="match status" value="1"/>
</dbReference>
<dbReference type="KEGG" id="noy:EXE57_05235"/>
<dbReference type="SUPFAM" id="SSF55347">
    <property type="entry name" value="Glyceraldehyde-3-phosphate dehydrogenase-like, C-terminal domain"/>
    <property type="match status" value="1"/>
</dbReference>
<name>A0A4P7GJ24_9ACTN</name>
<dbReference type="InterPro" id="IPR036291">
    <property type="entry name" value="NAD(P)-bd_dom_sf"/>
</dbReference>
<keyword evidence="13" id="KW-0915">Sodium</keyword>
<keyword evidence="10 19" id="KW-0521">NADP</keyword>
<evidence type="ECO:0000256" key="4">
    <source>
        <dbReference type="ARBA" id="ARBA00006753"/>
    </source>
</evidence>
<comment type="pathway">
    <text evidence="3 20">Amino-acid biosynthesis; L-methionine biosynthesis via de novo pathway; L-homoserine from L-aspartate: step 3/3.</text>
</comment>
<dbReference type="GO" id="GO:0009088">
    <property type="term" value="P:threonine biosynthetic process"/>
    <property type="evidence" value="ECO:0007669"/>
    <property type="project" value="UniProtKB-UniPathway"/>
</dbReference>
<dbReference type="PROSITE" id="PS01042">
    <property type="entry name" value="HOMOSER_DHGENASE"/>
    <property type="match status" value="1"/>
</dbReference>
<keyword evidence="9" id="KW-0479">Metal-binding</keyword>
<dbReference type="NCBIfam" id="NF004976">
    <property type="entry name" value="PRK06349.1"/>
    <property type="match status" value="1"/>
</dbReference>
<evidence type="ECO:0000256" key="17">
    <source>
        <dbReference type="ARBA" id="ARBA00049031"/>
    </source>
</evidence>
<dbReference type="GO" id="GO:0046872">
    <property type="term" value="F:metal ion binding"/>
    <property type="evidence" value="ECO:0007669"/>
    <property type="project" value="UniProtKB-KW"/>
</dbReference>
<evidence type="ECO:0000256" key="5">
    <source>
        <dbReference type="ARBA" id="ARBA00013213"/>
    </source>
</evidence>
<keyword evidence="14 20" id="KW-0486">Methionine biosynthesis</keyword>
<dbReference type="Pfam" id="PF01842">
    <property type="entry name" value="ACT"/>
    <property type="match status" value="1"/>
</dbReference>
<dbReference type="Pfam" id="PF03447">
    <property type="entry name" value="NAD_binding_3"/>
    <property type="match status" value="1"/>
</dbReference>
<evidence type="ECO:0000256" key="7">
    <source>
        <dbReference type="ARBA" id="ARBA00022605"/>
    </source>
</evidence>
<evidence type="ECO:0000256" key="8">
    <source>
        <dbReference type="ARBA" id="ARBA00022697"/>
    </source>
</evidence>
<feature type="domain" description="ACT" evidence="22">
    <location>
        <begin position="360"/>
        <end position="433"/>
    </location>
</feature>
<comment type="similarity">
    <text evidence="4 21">Belongs to the homoserine dehydrogenase family.</text>
</comment>
<dbReference type="PANTHER" id="PTHR43331:SF1">
    <property type="entry name" value="HOMOSERINE DEHYDROGENASE"/>
    <property type="match status" value="1"/>
</dbReference>
<protein>
    <recommendedName>
        <fullName evidence="6 20">Homoserine dehydrogenase</fullName>
        <ecNumber evidence="5 20">1.1.1.3</ecNumber>
    </recommendedName>
</protein>
<evidence type="ECO:0000313" key="24">
    <source>
        <dbReference type="Proteomes" id="UP000294894"/>
    </source>
</evidence>
<comment type="pathway">
    <text evidence="2 20">Amino-acid biosynthesis; L-threonine biosynthesis; L-threonine from L-aspartate: step 3/5.</text>
</comment>
<dbReference type="CDD" id="cd04881">
    <property type="entry name" value="ACT_HSDH-Hom"/>
    <property type="match status" value="1"/>
</dbReference>
<evidence type="ECO:0000256" key="15">
    <source>
        <dbReference type="ARBA" id="ARBA00044930"/>
    </source>
</evidence>
<dbReference type="InterPro" id="IPR001342">
    <property type="entry name" value="HDH_cat"/>
</dbReference>
<dbReference type="Pfam" id="PF00742">
    <property type="entry name" value="Homoserine_dh"/>
    <property type="match status" value="1"/>
</dbReference>
<dbReference type="InterPro" id="IPR016204">
    <property type="entry name" value="HDH"/>
</dbReference>
<dbReference type="PIRSF" id="PIRSF000098">
    <property type="entry name" value="Homoser_dehydrog"/>
    <property type="match status" value="1"/>
</dbReference>
<comment type="catalytic activity">
    <reaction evidence="16">
        <text>L-homoserine + NADP(+) = L-aspartate 4-semialdehyde + NADPH + H(+)</text>
        <dbReference type="Rhea" id="RHEA:15761"/>
        <dbReference type="ChEBI" id="CHEBI:15378"/>
        <dbReference type="ChEBI" id="CHEBI:57476"/>
        <dbReference type="ChEBI" id="CHEBI:57783"/>
        <dbReference type="ChEBI" id="CHEBI:58349"/>
        <dbReference type="ChEBI" id="CHEBI:537519"/>
        <dbReference type="EC" id="1.1.1.3"/>
    </reaction>
    <physiologicalReaction direction="right-to-left" evidence="16">
        <dbReference type="Rhea" id="RHEA:15763"/>
    </physiologicalReaction>
</comment>
<evidence type="ECO:0000256" key="20">
    <source>
        <dbReference type="RuleBase" id="RU000579"/>
    </source>
</evidence>
<gene>
    <name evidence="23" type="ORF">EXE57_05235</name>
</gene>
<keyword evidence="24" id="KW-1185">Reference proteome</keyword>
<dbReference type="InterPro" id="IPR005106">
    <property type="entry name" value="Asp/hSer_DH_NAD-bd"/>
</dbReference>
<dbReference type="EMBL" id="CP038267">
    <property type="protein sequence ID" value="QBR91737.1"/>
    <property type="molecule type" value="Genomic_DNA"/>
</dbReference>
<dbReference type="UniPathway" id="UPA00050">
    <property type="reaction ID" value="UER00063"/>
</dbReference>
<dbReference type="OrthoDB" id="9808167at2"/>
<comment type="catalytic activity">
    <reaction evidence="17">
        <text>L-homoserine + NAD(+) = L-aspartate 4-semialdehyde + NADH + H(+)</text>
        <dbReference type="Rhea" id="RHEA:15757"/>
        <dbReference type="ChEBI" id="CHEBI:15378"/>
        <dbReference type="ChEBI" id="CHEBI:57476"/>
        <dbReference type="ChEBI" id="CHEBI:57540"/>
        <dbReference type="ChEBI" id="CHEBI:57945"/>
        <dbReference type="ChEBI" id="CHEBI:537519"/>
        <dbReference type="EC" id="1.1.1.3"/>
    </reaction>
    <physiologicalReaction direction="right-to-left" evidence="17">
        <dbReference type="Rhea" id="RHEA:15759"/>
    </physiologicalReaction>
</comment>
<evidence type="ECO:0000256" key="14">
    <source>
        <dbReference type="ARBA" id="ARBA00023167"/>
    </source>
</evidence>
<keyword evidence="11 20" id="KW-0560">Oxidoreductase</keyword>
<keyword evidence="12" id="KW-0520">NAD</keyword>
<sequence length="439" mass="45475">MSDAESVRPLRVAVLGCGSVGSQVVRLLDEQSDDLAARIGAPLELVGVAVRRLDAPREVEVPAGLLTTDAQGLVARDDVDLVVEVIGGIEPARGLILSALEHGAAVVTANKALLAADGPTLFDAAAQAGRDLFYEASVAGAIPILRPLRESLAGDRVTRVLGIVNGTTNFILDRMDTSGAGFAEALEEAQDLGYAEADPTADVEGFDAAAKAAILASLAFHSRVTADDVHREGISEVTAADVQSAREMGSVVKLLAIAELRRNADGDEAVAVRVHPAMIPASHPLASVREAYNAVFVESRAAGQLMFYGPGAGGAPTASAVLGDLVTVARNRLSGRSGPGESAYADRPVLPMGETVTRYHVAIDVDDRAGVLAAVATSFADHGVSIQTVKQEGRGADAQLVVVSHTATDAQLAATVEQLRTMDAVREVTSVMRVEGDTE</sequence>
<evidence type="ECO:0000259" key="22">
    <source>
        <dbReference type="PROSITE" id="PS51671"/>
    </source>
</evidence>
<evidence type="ECO:0000256" key="6">
    <source>
        <dbReference type="ARBA" id="ARBA00013376"/>
    </source>
</evidence>
<comment type="function">
    <text evidence="15">Catalyzes the conversion of L-aspartate-beta-semialdehyde (L-Asa) to L-homoserine (L-Hse), the third step in the biosynthesis of threonine and methionine from aspartate.</text>
</comment>
<dbReference type="Proteomes" id="UP000294894">
    <property type="component" value="Chromosome"/>
</dbReference>
<proteinExistence type="inferred from homology"/>
<dbReference type="AlphaFoldDB" id="A0A4P7GJ24"/>
<evidence type="ECO:0000256" key="9">
    <source>
        <dbReference type="ARBA" id="ARBA00022723"/>
    </source>
</evidence>
<dbReference type="SUPFAM" id="SSF55021">
    <property type="entry name" value="ACT-like"/>
    <property type="match status" value="1"/>
</dbReference>
<accession>A0A4P7GJ24</accession>
<evidence type="ECO:0000256" key="16">
    <source>
        <dbReference type="ARBA" id="ARBA00048841"/>
    </source>
</evidence>
<dbReference type="RefSeq" id="WP_135074646.1">
    <property type="nucleotide sequence ID" value="NZ_CP038267.1"/>
</dbReference>
<organism evidence="23 24">
    <name type="scientific">Nocardioides euryhalodurans</name>
    <dbReference type="NCBI Taxonomy" id="2518370"/>
    <lineage>
        <taxon>Bacteria</taxon>
        <taxon>Bacillati</taxon>
        <taxon>Actinomycetota</taxon>
        <taxon>Actinomycetes</taxon>
        <taxon>Propionibacteriales</taxon>
        <taxon>Nocardioidaceae</taxon>
        <taxon>Nocardioides</taxon>
    </lineage>
</organism>
<dbReference type="UniPathway" id="UPA00051">
    <property type="reaction ID" value="UER00465"/>
</dbReference>
<feature type="active site" description="Proton donor" evidence="18">
    <location>
        <position position="211"/>
    </location>
</feature>
<dbReference type="GO" id="GO:0009086">
    <property type="term" value="P:methionine biosynthetic process"/>
    <property type="evidence" value="ECO:0007669"/>
    <property type="project" value="UniProtKB-KW"/>
</dbReference>
<feature type="binding site" evidence="19">
    <location>
        <begin position="15"/>
        <end position="22"/>
    </location>
    <ligand>
        <name>NADP(+)</name>
        <dbReference type="ChEBI" id="CHEBI:58349"/>
    </ligand>
</feature>
<dbReference type="EC" id="1.1.1.3" evidence="5 20"/>
<keyword evidence="8 20" id="KW-0791">Threonine biosynthesis</keyword>
<evidence type="ECO:0000256" key="18">
    <source>
        <dbReference type="PIRSR" id="PIRSR000098-1"/>
    </source>
</evidence>
<dbReference type="PANTHER" id="PTHR43331">
    <property type="entry name" value="HOMOSERINE DEHYDROGENASE"/>
    <property type="match status" value="1"/>
</dbReference>
<dbReference type="InterPro" id="IPR045865">
    <property type="entry name" value="ACT-like_dom_sf"/>
</dbReference>
<evidence type="ECO:0000256" key="21">
    <source>
        <dbReference type="RuleBase" id="RU004171"/>
    </source>
</evidence>
<dbReference type="Gene3D" id="3.40.50.720">
    <property type="entry name" value="NAD(P)-binding Rossmann-like Domain"/>
    <property type="match status" value="1"/>
</dbReference>
<dbReference type="PROSITE" id="PS51671">
    <property type="entry name" value="ACT"/>
    <property type="match status" value="1"/>
</dbReference>
<evidence type="ECO:0000256" key="12">
    <source>
        <dbReference type="ARBA" id="ARBA00023027"/>
    </source>
</evidence>
<dbReference type="FunFam" id="3.30.360.10:FF:000005">
    <property type="entry name" value="Homoserine dehydrogenase"/>
    <property type="match status" value="1"/>
</dbReference>
<evidence type="ECO:0000256" key="13">
    <source>
        <dbReference type="ARBA" id="ARBA00023053"/>
    </source>
</evidence>
<dbReference type="GO" id="GO:0050661">
    <property type="term" value="F:NADP binding"/>
    <property type="evidence" value="ECO:0007669"/>
    <property type="project" value="InterPro"/>
</dbReference>
<evidence type="ECO:0000256" key="1">
    <source>
        <dbReference type="ARBA" id="ARBA00001920"/>
    </source>
</evidence>
<dbReference type="GO" id="GO:0004412">
    <property type="term" value="F:homoserine dehydrogenase activity"/>
    <property type="evidence" value="ECO:0007669"/>
    <property type="project" value="UniProtKB-EC"/>
</dbReference>
<evidence type="ECO:0000313" key="23">
    <source>
        <dbReference type="EMBL" id="QBR91737.1"/>
    </source>
</evidence>
<dbReference type="SUPFAM" id="SSF51735">
    <property type="entry name" value="NAD(P)-binding Rossmann-fold domains"/>
    <property type="match status" value="1"/>
</dbReference>
<reference evidence="23 24" key="1">
    <citation type="submission" date="2019-03" db="EMBL/GenBank/DDBJ databases">
        <title>Three New Species of Nocardioides, Nocardioides euryhalodurans sp. nov., Nocardioides seonyuensis sp. nov. and Nocardioides eburneoflavus sp. nov., Iolated from Soil.</title>
        <authorList>
            <person name="Roh S.G."/>
            <person name="Lee C."/>
            <person name="Kim M.-K."/>
            <person name="Kim S.B."/>
        </authorList>
    </citation>
    <scope>NUCLEOTIDE SEQUENCE [LARGE SCALE GENOMIC DNA]</scope>
    <source>
        <strain evidence="23 24">MMS17-SY117</strain>
    </source>
</reference>
<evidence type="ECO:0000256" key="2">
    <source>
        <dbReference type="ARBA" id="ARBA00005056"/>
    </source>
</evidence>
<dbReference type="Gene3D" id="3.30.70.260">
    <property type="match status" value="1"/>
</dbReference>
<evidence type="ECO:0000256" key="11">
    <source>
        <dbReference type="ARBA" id="ARBA00023002"/>
    </source>
</evidence>
<feature type="binding site" evidence="19">
    <location>
        <position position="196"/>
    </location>
    <ligand>
        <name>L-homoserine</name>
        <dbReference type="ChEBI" id="CHEBI:57476"/>
    </ligand>
</feature>
<evidence type="ECO:0000256" key="3">
    <source>
        <dbReference type="ARBA" id="ARBA00005062"/>
    </source>
</evidence>
<keyword evidence="7 20" id="KW-0028">Amino-acid biosynthesis</keyword>
<dbReference type="Gene3D" id="3.30.360.10">
    <property type="entry name" value="Dihydrodipicolinate Reductase, domain 2"/>
    <property type="match status" value="1"/>
</dbReference>
<evidence type="ECO:0000256" key="10">
    <source>
        <dbReference type="ARBA" id="ARBA00022857"/>
    </source>
</evidence>